<gene>
    <name evidence="10" type="ORF">PAXINDRAFT_13121</name>
</gene>
<dbReference type="FunFam" id="1.20.1250.20:FF:000018">
    <property type="entry name" value="MFS transporter permease"/>
    <property type="match status" value="1"/>
</dbReference>
<feature type="transmembrane region" description="Helical" evidence="8">
    <location>
        <begin position="399"/>
        <end position="419"/>
    </location>
</feature>
<feature type="domain" description="Major facilitator superfamily (MFS) profile" evidence="9">
    <location>
        <begin position="52"/>
        <end position="490"/>
    </location>
</feature>
<dbReference type="Gene3D" id="1.20.1250.20">
    <property type="entry name" value="MFS general substrate transporter like domains"/>
    <property type="match status" value="2"/>
</dbReference>
<dbReference type="FunFam" id="1.20.1250.20:FF:000068">
    <property type="entry name" value="MFS general substrate transporter"/>
    <property type="match status" value="1"/>
</dbReference>
<evidence type="ECO:0000256" key="8">
    <source>
        <dbReference type="SAM" id="Phobius"/>
    </source>
</evidence>
<feature type="transmembrane region" description="Helical" evidence="8">
    <location>
        <begin position="431"/>
        <end position="450"/>
    </location>
</feature>
<dbReference type="Pfam" id="PF07690">
    <property type="entry name" value="MFS_1"/>
    <property type="match status" value="1"/>
</dbReference>
<dbReference type="PROSITE" id="PS50850">
    <property type="entry name" value="MFS"/>
    <property type="match status" value="1"/>
</dbReference>
<feature type="transmembrane region" description="Helical" evidence="8">
    <location>
        <begin position="347"/>
        <end position="364"/>
    </location>
</feature>
<dbReference type="PANTHER" id="PTHR43791">
    <property type="entry name" value="PERMEASE-RELATED"/>
    <property type="match status" value="1"/>
</dbReference>
<reference evidence="11" key="2">
    <citation type="submission" date="2015-01" db="EMBL/GenBank/DDBJ databases">
        <title>Evolutionary Origins and Diversification of the Mycorrhizal Mutualists.</title>
        <authorList>
            <consortium name="DOE Joint Genome Institute"/>
            <consortium name="Mycorrhizal Genomics Consortium"/>
            <person name="Kohler A."/>
            <person name="Kuo A."/>
            <person name="Nagy L.G."/>
            <person name="Floudas D."/>
            <person name="Copeland A."/>
            <person name="Barry K.W."/>
            <person name="Cichocki N."/>
            <person name="Veneault-Fourrey C."/>
            <person name="LaButti K."/>
            <person name="Lindquist E.A."/>
            <person name="Lipzen A."/>
            <person name="Lundell T."/>
            <person name="Morin E."/>
            <person name="Murat C."/>
            <person name="Riley R."/>
            <person name="Ohm R."/>
            <person name="Sun H."/>
            <person name="Tunlid A."/>
            <person name="Henrissat B."/>
            <person name="Grigoriev I.V."/>
            <person name="Hibbett D.S."/>
            <person name="Martin F."/>
        </authorList>
    </citation>
    <scope>NUCLEOTIDE SEQUENCE [LARGE SCALE GENOMIC DNA]</scope>
    <source>
        <strain evidence="11">ATCC 200175</strain>
    </source>
</reference>
<dbReference type="GO" id="GO:0016020">
    <property type="term" value="C:membrane"/>
    <property type="evidence" value="ECO:0007669"/>
    <property type="project" value="UniProtKB-SubCell"/>
</dbReference>
<keyword evidence="4 8" id="KW-1133">Transmembrane helix</keyword>
<feature type="transmembrane region" description="Helical" evidence="8">
    <location>
        <begin position="107"/>
        <end position="125"/>
    </location>
</feature>
<name>A0A0C9TUS8_PAXIN</name>
<feature type="transmembrane region" description="Helical" evidence="8">
    <location>
        <begin position="371"/>
        <end position="387"/>
    </location>
</feature>
<dbReference type="AlphaFoldDB" id="A0A0C9TUS8"/>
<protein>
    <recommendedName>
        <fullName evidence="9">Major facilitator superfamily (MFS) profile domain-containing protein</fullName>
    </recommendedName>
</protein>
<dbReference type="SUPFAM" id="SSF103473">
    <property type="entry name" value="MFS general substrate transporter"/>
    <property type="match status" value="1"/>
</dbReference>
<feature type="transmembrane region" description="Helical" evidence="8">
    <location>
        <begin position="52"/>
        <end position="73"/>
    </location>
</feature>
<feature type="transmembrane region" description="Helical" evidence="8">
    <location>
        <begin position="161"/>
        <end position="184"/>
    </location>
</feature>
<dbReference type="OrthoDB" id="2985014at2759"/>
<dbReference type="GO" id="GO:0022857">
    <property type="term" value="F:transmembrane transporter activity"/>
    <property type="evidence" value="ECO:0007669"/>
    <property type="project" value="InterPro"/>
</dbReference>
<comment type="subcellular location">
    <subcellularLocation>
        <location evidence="1">Membrane</location>
        <topology evidence="1">Multi-pass membrane protein</topology>
    </subcellularLocation>
</comment>
<evidence type="ECO:0000256" key="3">
    <source>
        <dbReference type="ARBA" id="ARBA00022692"/>
    </source>
</evidence>
<keyword evidence="5 8" id="KW-0472">Membrane</keyword>
<feature type="transmembrane region" description="Helical" evidence="8">
    <location>
        <begin position="462"/>
        <end position="483"/>
    </location>
</feature>
<dbReference type="InterPro" id="IPR011701">
    <property type="entry name" value="MFS"/>
</dbReference>
<dbReference type="PANTHER" id="PTHR43791:SF18">
    <property type="entry name" value="NICOTINIC ACID TRANSPORTER TNA1, PUTATIVE (AFU_ORTHOLOGUE AFUA_3G03820)-RELATED"/>
    <property type="match status" value="1"/>
</dbReference>
<feature type="transmembrane region" description="Helical" evidence="8">
    <location>
        <begin position="305"/>
        <end position="327"/>
    </location>
</feature>
<feature type="transmembrane region" description="Helical" evidence="8">
    <location>
        <begin position="239"/>
        <end position="259"/>
    </location>
</feature>
<keyword evidence="3 8" id="KW-0812">Transmembrane</keyword>
<dbReference type="InterPro" id="IPR020846">
    <property type="entry name" value="MFS_dom"/>
</dbReference>
<dbReference type="Proteomes" id="UP000053647">
    <property type="component" value="Unassembled WGS sequence"/>
</dbReference>
<evidence type="ECO:0000256" key="5">
    <source>
        <dbReference type="ARBA" id="ARBA00023136"/>
    </source>
</evidence>
<evidence type="ECO:0000259" key="9">
    <source>
        <dbReference type="PROSITE" id="PS50850"/>
    </source>
</evidence>
<organism evidence="10 11">
    <name type="scientific">Paxillus involutus ATCC 200175</name>
    <dbReference type="NCBI Taxonomy" id="664439"/>
    <lineage>
        <taxon>Eukaryota</taxon>
        <taxon>Fungi</taxon>
        <taxon>Dikarya</taxon>
        <taxon>Basidiomycota</taxon>
        <taxon>Agaricomycotina</taxon>
        <taxon>Agaricomycetes</taxon>
        <taxon>Agaricomycetidae</taxon>
        <taxon>Boletales</taxon>
        <taxon>Paxilineae</taxon>
        <taxon>Paxillaceae</taxon>
        <taxon>Paxillus</taxon>
    </lineage>
</organism>
<evidence type="ECO:0000313" key="11">
    <source>
        <dbReference type="Proteomes" id="UP000053647"/>
    </source>
</evidence>
<evidence type="ECO:0000256" key="7">
    <source>
        <dbReference type="SAM" id="MobiDB-lite"/>
    </source>
</evidence>
<proteinExistence type="inferred from homology"/>
<sequence>MSLRSKAAPDAPPQDDEKVIIGSSDEQAESPVVPTLTAEQETKLWRKIDVKLIPIVATMYFLSFMDRGVYLSLPTFSRSFHTRRAGNIGNAKIEGLMTQLDLTGDKYNIALTMYFIPYCLFEIPSDLIIHVVRPSRWLPGIMFAWGLVMTLMGFVKTYPQLVGLRVCLGVAEAGLFPGVAYYLTMWYPKYMYQYRVALFSAASTMAGAASGFLSFPLSHMGGVGGLEAWSWIFNAGEPAQILSGIVTTLAALTIAVFMADYPSTAKFLTEEQQSFVIQKRRRDTIQDQDDGQHAARQVWEAFTDWQVWASCFVLISLTSPVYGITYFLPTLINDFGYSPTNTQLLTIPPYVVVSIVTLVFAHYSDKIKLRWPFIFAAQSISLTGYLINISNASSGVKYFGLYLCLIGSSGGSGAVTWLANNLGGKYKRATGMAVQITVGNMGGAFASNIYRSQDAPRYLLGHGLEIMFIGMGLIAVQITVLVYKRINSRRDHEELVRREKGQDVDDVGKGDRALSFRYTL</sequence>
<dbReference type="EMBL" id="KN819346">
    <property type="protein sequence ID" value="KIJ13998.1"/>
    <property type="molecule type" value="Genomic_DNA"/>
</dbReference>
<dbReference type="HOGENOM" id="CLU_001265_0_1_1"/>
<keyword evidence="11" id="KW-1185">Reference proteome</keyword>
<evidence type="ECO:0000256" key="4">
    <source>
        <dbReference type="ARBA" id="ARBA00022989"/>
    </source>
</evidence>
<evidence type="ECO:0000256" key="1">
    <source>
        <dbReference type="ARBA" id="ARBA00004141"/>
    </source>
</evidence>
<dbReference type="InterPro" id="IPR036259">
    <property type="entry name" value="MFS_trans_sf"/>
</dbReference>
<feature type="region of interest" description="Disordered" evidence="7">
    <location>
        <begin position="1"/>
        <end position="32"/>
    </location>
</feature>
<reference evidence="10 11" key="1">
    <citation type="submission" date="2014-06" db="EMBL/GenBank/DDBJ databases">
        <authorList>
            <consortium name="DOE Joint Genome Institute"/>
            <person name="Kuo A."/>
            <person name="Kohler A."/>
            <person name="Nagy L.G."/>
            <person name="Floudas D."/>
            <person name="Copeland A."/>
            <person name="Barry K.W."/>
            <person name="Cichocki N."/>
            <person name="Veneault-Fourrey C."/>
            <person name="LaButti K."/>
            <person name="Lindquist E.A."/>
            <person name="Lipzen A."/>
            <person name="Lundell T."/>
            <person name="Morin E."/>
            <person name="Murat C."/>
            <person name="Sun H."/>
            <person name="Tunlid A."/>
            <person name="Henrissat B."/>
            <person name="Grigoriev I.V."/>
            <person name="Hibbett D.S."/>
            <person name="Martin F."/>
            <person name="Nordberg H.P."/>
            <person name="Cantor M.N."/>
            <person name="Hua S.X."/>
        </authorList>
    </citation>
    <scope>NUCLEOTIDE SEQUENCE [LARGE SCALE GENOMIC DNA]</scope>
    <source>
        <strain evidence="10 11">ATCC 200175</strain>
    </source>
</reference>
<evidence type="ECO:0000313" key="10">
    <source>
        <dbReference type="EMBL" id="KIJ13998.1"/>
    </source>
</evidence>
<comment type="similarity">
    <text evidence="6">Belongs to the major facilitator superfamily. Allantoate permease family.</text>
</comment>
<feature type="transmembrane region" description="Helical" evidence="8">
    <location>
        <begin position="137"/>
        <end position="155"/>
    </location>
</feature>
<evidence type="ECO:0000256" key="2">
    <source>
        <dbReference type="ARBA" id="ARBA00022448"/>
    </source>
</evidence>
<evidence type="ECO:0000256" key="6">
    <source>
        <dbReference type="ARBA" id="ARBA00037968"/>
    </source>
</evidence>
<keyword evidence="2" id="KW-0813">Transport</keyword>
<feature type="transmembrane region" description="Helical" evidence="8">
    <location>
        <begin position="196"/>
        <end position="219"/>
    </location>
</feature>
<accession>A0A0C9TUS8</accession>